<evidence type="ECO:0000313" key="3">
    <source>
        <dbReference type="Proteomes" id="UP000027730"/>
    </source>
</evidence>
<dbReference type="AlphaFoldDB" id="A0A074WNK5"/>
<feature type="transmembrane region" description="Helical" evidence="1">
    <location>
        <begin position="12"/>
        <end position="34"/>
    </location>
</feature>
<dbReference type="GeneID" id="25416569"/>
<keyword evidence="1" id="KW-1133">Transmembrane helix</keyword>
<keyword evidence="1" id="KW-0812">Transmembrane</keyword>
<keyword evidence="3" id="KW-1185">Reference proteome</keyword>
<dbReference type="HOGENOM" id="CLU_1434181_0_0_1"/>
<organism evidence="2 3">
    <name type="scientific">Aureobasidium namibiae CBS 147.97</name>
    <dbReference type="NCBI Taxonomy" id="1043004"/>
    <lineage>
        <taxon>Eukaryota</taxon>
        <taxon>Fungi</taxon>
        <taxon>Dikarya</taxon>
        <taxon>Ascomycota</taxon>
        <taxon>Pezizomycotina</taxon>
        <taxon>Dothideomycetes</taxon>
        <taxon>Dothideomycetidae</taxon>
        <taxon>Dothideales</taxon>
        <taxon>Saccotheciaceae</taxon>
        <taxon>Aureobasidium</taxon>
    </lineage>
</organism>
<evidence type="ECO:0000313" key="2">
    <source>
        <dbReference type="EMBL" id="KEQ74723.1"/>
    </source>
</evidence>
<protein>
    <submittedName>
        <fullName evidence="2">Uncharacterized protein</fullName>
    </submittedName>
</protein>
<dbReference type="OrthoDB" id="3920953at2759"/>
<accession>A0A074WNK5</accession>
<reference evidence="2 3" key="1">
    <citation type="journal article" date="2014" name="BMC Genomics">
        <title>Genome sequencing of four Aureobasidium pullulans varieties: biotechnological potential, stress tolerance, and description of new species.</title>
        <authorList>
            <person name="Gostin Ar C."/>
            <person name="Ohm R.A."/>
            <person name="Kogej T."/>
            <person name="Sonjak S."/>
            <person name="Turk M."/>
            <person name="Zajc J."/>
            <person name="Zalar P."/>
            <person name="Grube M."/>
            <person name="Sun H."/>
            <person name="Han J."/>
            <person name="Sharma A."/>
            <person name="Chiniquy J."/>
            <person name="Ngan C.Y."/>
            <person name="Lipzen A."/>
            <person name="Barry K."/>
            <person name="Grigoriev I.V."/>
            <person name="Gunde-Cimerman N."/>
        </authorList>
    </citation>
    <scope>NUCLEOTIDE SEQUENCE [LARGE SCALE GENOMIC DNA]</scope>
    <source>
        <strain evidence="2 3">CBS 147.97</strain>
    </source>
</reference>
<sequence length="182" mass="20728">MSSSFSQLVLDFIIFAIIHYFVTVPLMTKLLGLITGEHKPSQPSASVFETLKTFINNEQQVEQQPSPTAPFTIHAIPEEAECERCGIFLEQEEACVTRISCHCTWCAECVEECFAHVDYDLDAPLTGLSKHCEAARNLTIREIWPFVAELASDKTRRYIYTMAEIDLTKNDWMLDGDEELEE</sequence>
<proteinExistence type="predicted"/>
<gene>
    <name evidence="2" type="ORF">M436DRAFT_80189</name>
</gene>
<dbReference type="Proteomes" id="UP000027730">
    <property type="component" value="Unassembled WGS sequence"/>
</dbReference>
<name>A0A074WNK5_9PEZI</name>
<dbReference type="RefSeq" id="XP_013429290.1">
    <property type="nucleotide sequence ID" value="XM_013573836.1"/>
</dbReference>
<keyword evidence="1" id="KW-0472">Membrane</keyword>
<dbReference type="EMBL" id="KL584706">
    <property type="protein sequence ID" value="KEQ74723.1"/>
    <property type="molecule type" value="Genomic_DNA"/>
</dbReference>
<evidence type="ECO:0000256" key="1">
    <source>
        <dbReference type="SAM" id="Phobius"/>
    </source>
</evidence>